<keyword evidence="9 14" id="KW-0175">Coiled coil</keyword>
<dbReference type="EMBL" id="HADY01022071">
    <property type="protein sequence ID" value="SBP60556.1"/>
    <property type="molecule type" value="Transcribed_RNA"/>
</dbReference>
<feature type="domain" description="Dynein heavy chain region D6 P-loop" evidence="15">
    <location>
        <begin position="598"/>
        <end position="718"/>
    </location>
</feature>
<dbReference type="GO" id="GO:0008569">
    <property type="term" value="F:minus-end-directed microtubule motor activity"/>
    <property type="evidence" value="ECO:0007669"/>
    <property type="project" value="InterPro"/>
</dbReference>
<evidence type="ECO:0000256" key="1">
    <source>
        <dbReference type="ARBA" id="ARBA00004430"/>
    </source>
</evidence>
<dbReference type="InterPro" id="IPR035706">
    <property type="entry name" value="AAA_9"/>
</dbReference>
<accession>A0A1A8B1G1</accession>
<dbReference type="FunFam" id="3.40.50.300:FF:000049">
    <property type="entry name" value="Dynein, axonemal, heavy chain 5"/>
    <property type="match status" value="1"/>
</dbReference>
<evidence type="ECO:0000256" key="6">
    <source>
        <dbReference type="ARBA" id="ARBA00022741"/>
    </source>
</evidence>
<feature type="domain" description="Dynein heavy chain ATP-binding dynein motor region" evidence="17">
    <location>
        <begin position="140"/>
        <end position="357"/>
    </location>
</feature>
<keyword evidence="8" id="KW-0243">Dynein</keyword>
<dbReference type="InterPro" id="IPR004273">
    <property type="entry name" value="Dynein_heavy_D6_P-loop"/>
</dbReference>
<dbReference type="GO" id="GO:0030286">
    <property type="term" value="C:dynein complex"/>
    <property type="evidence" value="ECO:0007669"/>
    <property type="project" value="UniProtKB-KW"/>
</dbReference>
<dbReference type="GO" id="GO:0005930">
    <property type="term" value="C:axoneme"/>
    <property type="evidence" value="ECO:0007669"/>
    <property type="project" value="UniProtKB-SubCell"/>
</dbReference>
<keyword evidence="4" id="KW-0493">Microtubule</keyword>
<feature type="domain" description="Dynein heavy chain coiled coil stalk" evidence="16">
    <location>
        <begin position="2"/>
        <end position="113"/>
    </location>
</feature>
<evidence type="ECO:0000313" key="20">
    <source>
        <dbReference type="EMBL" id="SBP60556.1"/>
    </source>
</evidence>
<keyword evidence="7" id="KW-0067">ATP-binding</keyword>
<evidence type="ECO:0000256" key="2">
    <source>
        <dbReference type="ARBA" id="ARBA00008887"/>
    </source>
</evidence>
<evidence type="ECO:0000256" key="7">
    <source>
        <dbReference type="ARBA" id="ARBA00022840"/>
    </source>
</evidence>
<organism evidence="20">
    <name type="scientific">Nothobranchius furzeri</name>
    <name type="common">Turquoise killifish</name>
    <dbReference type="NCBI Taxonomy" id="105023"/>
    <lineage>
        <taxon>Eukaryota</taxon>
        <taxon>Metazoa</taxon>
        <taxon>Chordata</taxon>
        <taxon>Craniata</taxon>
        <taxon>Vertebrata</taxon>
        <taxon>Euteleostomi</taxon>
        <taxon>Actinopterygii</taxon>
        <taxon>Neopterygii</taxon>
        <taxon>Teleostei</taxon>
        <taxon>Neoteleostei</taxon>
        <taxon>Acanthomorphata</taxon>
        <taxon>Ovalentaria</taxon>
        <taxon>Atherinomorphae</taxon>
        <taxon>Cyprinodontiformes</taxon>
        <taxon>Nothobranchiidae</taxon>
        <taxon>Nothobranchius</taxon>
    </lineage>
</organism>
<comment type="similarity">
    <text evidence="2">Belongs to the dynein heavy chain family.</text>
</comment>
<dbReference type="GO" id="GO:0005874">
    <property type="term" value="C:microtubule"/>
    <property type="evidence" value="ECO:0007669"/>
    <property type="project" value="UniProtKB-KW"/>
</dbReference>
<proteinExistence type="inferred from homology"/>
<reference evidence="20" key="1">
    <citation type="submission" date="2016-05" db="EMBL/GenBank/DDBJ databases">
        <authorList>
            <person name="Lavstsen T."/>
            <person name="Jespersen J.S."/>
        </authorList>
    </citation>
    <scope>NUCLEOTIDE SEQUENCE</scope>
    <source>
        <tissue evidence="20">Brain</tissue>
    </source>
</reference>
<evidence type="ECO:0000256" key="8">
    <source>
        <dbReference type="ARBA" id="ARBA00023017"/>
    </source>
</evidence>
<dbReference type="Gene3D" id="6.10.140.1060">
    <property type="match status" value="1"/>
</dbReference>
<dbReference type="PANTHER" id="PTHR46961">
    <property type="entry name" value="DYNEIN HEAVY CHAIN 1, AXONEMAL-LIKE PROTEIN"/>
    <property type="match status" value="1"/>
</dbReference>
<name>A0A1A8B1G1_NOTFU</name>
<comment type="subcellular location">
    <subcellularLocation>
        <location evidence="1">Cytoplasm</location>
        <location evidence="1">Cytoskeleton</location>
        <location evidence="1">Cilium axoneme</location>
    </subcellularLocation>
</comment>
<dbReference type="FunFam" id="3.10.490.20:FF:000002">
    <property type="entry name" value="Dynein axonemal heavy chain 17"/>
    <property type="match status" value="1"/>
</dbReference>
<keyword evidence="11" id="KW-0505">Motor protein</keyword>
<dbReference type="InterPro" id="IPR041228">
    <property type="entry name" value="Dynein_C"/>
</dbReference>
<keyword evidence="13" id="KW-0966">Cell projection</keyword>
<dbReference type="InterPro" id="IPR024743">
    <property type="entry name" value="Dynein_HC_stalk"/>
</dbReference>
<dbReference type="GO" id="GO:0051959">
    <property type="term" value="F:dynein light intermediate chain binding"/>
    <property type="evidence" value="ECO:0007669"/>
    <property type="project" value="InterPro"/>
</dbReference>
<evidence type="ECO:0000259" key="19">
    <source>
        <dbReference type="Pfam" id="PF18199"/>
    </source>
</evidence>
<dbReference type="Pfam" id="PF12781">
    <property type="entry name" value="AAA_9"/>
    <property type="match status" value="1"/>
</dbReference>
<dbReference type="FunFam" id="1.20.1270.280:FF:000008">
    <property type="entry name" value="Dynein axonemal heavy chain 11"/>
    <property type="match status" value="1"/>
</dbReference>
<evidence type="ECO:0000256" key="4">
    <source>
        <dbReference type="ARBA" id="ARBA00022701"/>
    </source>
</evidence>
<dbReference type="InterPro" id="IPR027417">
    <property type="entry name" value="P-loop_NTPase"/>
</dbReference>
<feature type="domain" description="Dynein heavy chain C-terminal" evidence="19">
    <location>
        <begin position="897"/>
        <end position="1190"/>
    </location>
</feature>
<dbReference type="GO" id="GO:0045505">
    <property type="term" value="F:dynein intermediate chain binding"/>
    <property type="evidence" value="ECO:0007669"/>
    <property type="project" value="InterPro"/>
</dbReference>
<dbReference type="Gene3D" id="1.10.8.1220">
    <property type="match status" value="1"/>
</dbReference>
<keyword evidence="5" id="KW-0677">Repeat</keyword>
<dbReference type="Gene3D" id="3.40.50.300">
    <property type="entry name" value="P-loop containing nucleotide triphosphate hydrolases"/>
    <property type="match status" value="2"/>
</dbReference>
<evidence type="ECO:0000256" key="3">
    <source>
        <dbReference type="ARBA" id="ARBA00022490"/>
    </source>
</evidence>
<evidence type="ECO:0000259" key="16">
    <source>
        <dbReference type="Pfam" id="PF12777"/>
    </source>
</evidence>
<dbReference type="InterPro" id="IPR026983">
    <property type="entry name" value="DHC"/>
</dbReference>
<dbReference type="InterPro" id="IPR043160">
    <property type="entry name" value="Dynein_C_barrel"/>
</dbReference>
<evidence type="ECO:0000259" key="15">
    <source>
        <dbReference type="Pfam" id="PF03028"/>
    </source>
</evidence>
<dbReference type="FunFam" id="3.40.50.300:FF:000411">
    <property type="entry name" value="dynein heavy chain 17, axonemal"/>
    <property type="match status" value="1"/>
</dbReference>
<dbReference type="InterPro" id="IPR041658">
    <property type="entry name" value="AAA_lid_11"/>
</dbReference>
<dbReference type="Gene3D" id="1.10.8.720">
    <property type="entry name" value="Region D6 of dynein motor"/>
    <property type="match status" value="1"/>
</dbReference>
<evidence type="ECO:0000256" key="12">
    <source>
        <dbReference type="ARBA" id="ARBA00023212"/>
    </source>
</evidence>
<evidence type="ECO:0000256" key="10">
    <source>
        <dbReference type="ARBA" id="ARBA00023069"/>
    </source>
</evidence>
<dbReference type="Gene3D" id="1.20.920.20">
    <property type="match status" value="1"/>
</dbReference>
<evidence type="ECO:0000259" key="18">
    <source>
        <dbReference type="Pfam" id="PF18198"/>
    </source>
</evidence>
<feature type="coiled-coil region" evidence="14">
    <location>
        <begin position="13"/>
        <end position="75"/>
    </location>
</feature>
<evidence type="ECO:0000256" key="11">
    <source>
        <dbReference type="ARBA" id="ARBA00023175"/>
    </source>
</evidence>
<evidence type="ECO:0000256" key="13">
    <source>
        <dbReference type="ARBA" id="ARBA00023273"/>
    </source>
</evidence>
<dbReference type="Pfam" id="PF18198">
    <property type="entry name" value="AAA_lid_11"/>
    <property type="match status" value="1"/>
</dbReference>
<keyword evidence="10" id="KW-0969">Cilium</keyword>
<keyword evidence="6" id="KW-0547">Nucleotide-binding</keyword>
<keyword evidence="12" id="KW-0206">Cytoskeleton</keyword>
<evidence type="ECO:0000256" key="5">
    <source>
        <dbReference type="ARBA" id="ARBA00022737"/>
    </source>
</evidence>
<reference evidence="20" key="2">
    <citation type="submission" date="2016-06" db="EMBL/GenBank/DDBJ databases">
        <title>The genome of a short-lived fish provides insights into sex chromosome evolution and the genetic control of aging.</title>
        <authorList>
            <person name="Reichwald K."/>
            <person name="Felder M."/>
            <person name="Petzold A."/>
            <person name="Koch P."/>
            <person name="Groth M."/>
            <person name="Platzer M."/>
        </authorList>
    </citation>
    <scope>NUCLEOTIDE SEQUENCE</scope>
    <source>
        <tissue evidence="20">Brain</tissue>
    </source>
</reference>
<evidence type="ECO:0000256" key="9">
    <source>
        <dbReference type="ARBA" id="ARBA00023054"/>
    </source>
</evidence>
<dbReference type="GO" id="GO:0031514">
    <property type="term" value="C:motile cilium"/>
    <property type="evidence" value="ECO:0007669"/>
    <property type="project" value="UniProtKB-ARBA"/>
</dbReference>
<dbReference type="FunFam" id="1.10.8.1220:FF:000001">
    <property type="entry name" value="Dynein axonemal heavy chain 5"/>
    <property type="match status" value="1"/>
</dbReference>
<dbReference type="GO" id="GO:0007018">
    <property type="term" value="P:microtubule-based movement"/>
    <property type="evidence" value="ECO:0007669"/>
    <property type="project" value="InterPro"/>
</dbReference>
<dbReference type="GO" id="GO:0005524">
    <property type="term" value="F:ATP binding"/>
    <property type="evidence" value="ECO:0007669"/>
    <property type="project" value="UniProtKB-KW"/>
</dbReference>
<keyword evidence="3" id="KW-0963">Cytoplasm</keyword>
<protein>
    <submittedName>
        <fullName evidence="20">Dynein, axonemal, heavy chain 11</fullName>
    </submittedName>
</protein>
<dbReference type="PANTHER" id="PTHR46961:SF14">
    <property type="entry name" value="DYNEIN HEAVY CHAIN 11, AXONEMAL"/>
    <property type="match status" value="1"/>
</dbReference>
<sequence>MATTKMLAVQKKLADLDAILQSLTAQFERATAEKICCQEEVTRTTQTIELANRLVKGLVSEKERWSQAIVQYEKQRETLCGDILVTSAFVSYMGYFTSQYREELLKNVWIPFLQSQKVSVPLTDGLDPVLVLTDDATIAAWYNQGLPNDRMSTENAAILTTSERWPLIIDPQQQGVKWIRKQFGPELKVVQLGQKRYLDVIERALACGDPVLIENLPEKIDPVLEPLLGKRTIKKGRYILLGGKECEYTSSFRLILHTKLANPHFPPELQAQTTLINFTVTPVGLEEQLLGQVVSKERPDLEALKMQLTTQQNHFKIELKRFEDDLLSHLSAACGNFLSDNSLVEQLENTKSMAAHIQCKVVEARENETKINEARELYRPAAERASLLFFIINDLSKINLMYQFSLKAFNSVFNKAMERAEWDEDVRTRVQTLTEAITYSVFLYTSQGLFERDKLTFLSHTAFQILLSQNLIDDQDFDFLLRFPVETSRVSAVPFLSPHSWGAIKTISTMEDFSGLNKDMESSQKRWRKIVESSSPENEKLPQDWKNKTSLQKLIILRALRPDRMTYALKKFVEDSMGTRYVETVRLEFEKLYEDSGPSTPMFFILSPGVDPLRDVEKLGLKLGFSIDQGTLHNVSLGQGQEEVAERVLTVASKEGHWVILQNVHLVARWLPSLDILLETAAVASHPSYRVFITGEPSHSSEQHVIPRGLLENAIKITNEPPSGMNPSLHAALNNFNQDTLDMCSREQEFNSMLFSLCFFHTCVTERRKFGPQGWNHTYPFSTGDLTISANVLFNYLEANTKSMQVPWEDLCYLFGEIMYGGHITDDWDRRLCKTYLQEFMHPRMFVAELFLCPGFLSPSFLDYSGYHRYIDEHLPCENPTLYGLHPNAELECLTVTSETLFKTLLELQPRDSSRGDEAAQSSEEKVLSIIDEVLEKVPDEYNMSEMMTKTADRSPYTLVCFQECERMNLLLAEIRRSLSELQLGLKGELTISSNMEALLSSLFSDSVPESWSRLAYPSTKTLTQWLSDLMASCHELDSWTQDFVLPAVVWISGLFNPQSFLTAVLQSIARKNQWPLDKMTLTVDVTKKMKDDFGHPPREGAYIHGLFMEGARWDVQSAVITEAVLRDLTPAMPVLYVRAVPAEEQELKNTYKCPVYRTKQRGSTYVSAFHLRTKQPPAKWVLAGVALLLSV</sequence>
<evidence type="ECO:0000259" key="17">
    <source>
        <dbReference type="Pfam" id="PF12781"/>
    </source>
</evidence>
<dbReference type="FunFam" id="1.10.8.720:FF:000002">
    <property type="entry name" value="Dynein heavy chain 9, axonemal"/>
    <property type="match status" value="1"/>
</dbReference>
<dbReference type="Gene3D" id="3.10.490.20">
    <property type="match status" value="1"/>
</dbReference>
<gene>
    <name evidence="20" type="primary">DNAH11</name>
</gene>
<dbReference type="InterPro" id="IPR042219">
    <property type="entry name" value="AAA_lid_11_sf"/>
</dbReference>
<evidence type="ECO:0000256" key="14">
    <source>
        <dbReference type="SAM" id="Coils"/>
    </source>
</evidence>
<dbReference type="Pfam" id="PF18199">
    <property type="entry name" value="Dynein_C"/>
    <property type="match status" value="1"/>
</dbReference>
<dbReference type="Pfam" id="PF12777">
    <property type="entry name" value="MT"/>
    <property type="match status" value="1"/>
</dbReference>
<dbReference type="AlphaFoldDB" id="A0A1A8B1G1"/>
<dbReference type="Pfam" id="PF03028">
    <property type="entry name" value="Dynein_heavy"/>
    <property type="match status" value="1"/>
</dbReference>
<feature type="domain" description="Dynein heavy chain AAA lid" evidence="18">
    <location>
        <begin position="750"/>
        <end position="889"/>
    </location>
</feature>
<dbReference type="Gene3D" id="1.20.1270.280">
    <property type="match status" value="1"/>
</dbReference>